<dbReference type="PANTHER" id="PTHR43685">
    <property type="entry name" value="GLYCOSYLTRANSFERASE"/>
    <property type="match status" value="1"/>
</dbReference>
<evidence type="ECO:0000313" key="2">
    <source>
        <dbReference type="EMBL" id="RKQ88830.1"/>
    </source>
</evidence>
<keyword evidence="3" id="KW-1185">Reference proteome</keyword>
<dbReference type="RefSeq" id="WP_170143497.1">
    <property type="nucleotide sequence ID" value="NZ_RBIJ01000001.1"/>
</dbReference>
<dbReference type="Gene3D" id="3.90.550.10">
    <property type="entry name" value="Spore Coat Polysaccharide Biosynthesis Protein SpsA, Chain A"/>
    <property type="match status" value="1"/>
</dbReference>
<dbReference type="SUPFAM" id="SSF53448">
    <property type="entry name" value="Nucleotide-diphospho-sugar transferases"/>
    <property type="match status" value="1"/>
</dbReference>
<reference evidence="2 3" key="1">
    <citation type="submission" date="2018-10" db="EMBL/GenBank/DDBJ databases">
        <title>Genomic Encyclopedia of Type Strains, Phase IV (KMG-IV): sequencing the most valuable type-strain genomes for metagenomic binning, comparative biology and taxonomic classification.</title>
        <authorList>
            <person name="Goeker M."/>
        </authorList>
    </citation>
    <scope>NUCLEOTIDE SEQUENCE [LARGE SCALE GENOMIC DNA]</scope>
    <source>
        <strain evidence="2 3">DSM 22653</strain>
    </source>
</reference>
<feature type="domain" description="Glycosyltransferase 2-like" evidence="1">
    <location>
        <begin position="6"/>
        <end position="136"/>
    </location>
</feature>
<dbReference type="InterPro" id="IPR001173">
    <property type="entry name" value="Glyco_trans_2-like"/>
</dbReference>
<dbReference type="InterPro" id="IPR050834">
    <property type="entry name" value="Glycosyltransf_2"/>
</dbReference>
<name>A0A660LB58_9BACL</name>
<dbReference type="Pfam" id="PF00535">
    <property type="entry name" value="Glycos_transf_2"/>
    <property type="match status" value="1"/>
</dbReference>
<gene>
    <name evidence="2" type="ORF">C7438_0474</name>
</gene>
<comment type="caution">
    <text evidence="2">The sequence shown here is derived from an EMBL/GenBank/DDBJ whole genome shotgun (WGS) entry which is preliminary data.</text>
</comment>
<dbReference type="AlphaFoldDB" id="A0A660LB58"/>
<accession>A0A660LB58</accession>
<dbReference type="EMBL" id="RBIJ01000001">
    <property type="protein sequence ID" value="RKQ88830.1"/>
    <property type="molecule type" value="Genomic_DNA"/>
</dbReference>
<protein>
    <submittedName>
        <fullName evidence="2">Succinoglycan biosynthesis protein ExoO</fullName>
    </submittedName>
</protein>
<dbReference type="PANTHER" id="PTHR43685:SF2">
    <property type="entry name" value="GLYCOSYLTRANSFERASE 2-LIKE DOMAIN-CONTAINING PROTEIN"/>
    <property type="match status" value="1"/>
</dbReference>
<organism evidence="2 3">
    <name type="scientific">Brockia lithotrophica</name>
    <dbReference type="NCBI Taxonomy" id="933949"/>
    <lineage>
        <taxon>Bacteria</taxon>
        <taxon>Bacillati</taxon>
        <taxon>Bacillota</taxon>
        <taxon>Bacilli</taxon>
        <taxon>Bacillales</taxon>
        <taxon>Bacillales Family X. Incertae Sedis</taxon>
        <taxon>Brockia</taxon>
    </lineage>
</organism>
<evidence type="ECO:0000313" key="3">
    <source>
        <dbReference type="Proteomes" id="UP000267019"/>
    </source>
</evidence>
<dbReference type="Proteomes" id="UP000267019">
    <property type="component" value="Unassembled WGS sequence"/>
</dbReference>
<dbReference type="CDD" id="cd00761">
    <property type="entry name" value="Glyco_tranf_GTA_type"/>
    <property type="match status" value="1"/>
</dbReference>
<evidence type="ECO:0000259" key="1">
    <source>
        <dbReference type="Pfam" id="PF00535"/>
    </source>
</evidence>
<sequence>MHTRVSVIVPAWNAERTIEQAIRSALGQTLKDLEVIVIDDGSKDGTADVVRRIAAEDERVRLLQNEVNRGPSAARNLGLREARGDWIAILDADDFFIREDRLERLIAIGEEYGADIVADDIYQFKDGDTRCLSMFKERGININYPLEINLDFFIGRDLGYFKPIFRAKFIKDKSIEYNENLIIREDFVFILELMLNGANFFLYPEAGYAYRRHQESIQVKIYNEKETINKESIEYIKDILNNPKIDKNVRKSLARYIILAEYYRFVSMIKRKKFLDSITIIKENPGVISFILKRVFKKIKPK</sequence>
<proteinExistence type="predicted"/>
<dbReference type="InterPro" id="IPR029044">
    <property type="entry name" value="Nucleotide-diphossugar_trans"/>
</dbReference>